<dbReference type="Gene3D" id="3.40.50.1820">
    <property type="entry name" value="alpha/beta hydrolase"/>
    <property type="match status" value="1"/>
</dbReference>
<evidence type="ECO:0008006" key="2">
    <source>
        <dbReference type="Google" id="ProtNLM"/>
    </source>
</evidence>
<proteinExistence type="predicted"/>
<dbReference type="AlphaFoldDB" id="A0AAU2JL46"/>
<dbReference type="EMBL" id="CP108264">
    <property type="protein sequence ID" value="WTU72521.1"/>
    <property type="molecule type" value="Genomic_DNA"/>
</dbReference>
<dbReference type="InterPro" id="IPR029058">
    <property type="entry name" value="AB_hydrolase_fold"/>
</dbReference>
<gene>
    <name evidence="1" type="ORF">OG327_03750</name>
</gene>
<protein>
    <recommendedName>
        <fullName evidence="2">Alpha/beta hydrolase</fullName>
    </recommendedName>
</protein>
<accession>A0AAU2JL46</accession>
<sequence>MRSHLVFVHGIGGPRDPVRELTGWTGALAAGMRAAGHSAAARDLTAGGAAHVFVHYADLFGRGQAQGGDAPGPAGDAEAEILSALLVSWVDGLAAESADERDLKILEHARAEAAPRSQEQGSLEVLRRALNVATTVLALKPWGAAARWITPKMMVSHLGQVSRYLARAEHDAQGVGLDRRIRARVAEAIGDGPAVVVAHSLGTVVALEALHELTARIPLFVTLGSPLAMRTVVWPRLVPRPPSVPGTVGKWLNFWDRDDIIAVRPHLERELLASSTGVTPVSRRVDSDGTWVHDAEKYLAQPAVAGPVAEALAGTAGAPGNGGGSG</sequence>
<name>A0AAU2JL46_9ACTN</name>
<reference evidence="1" key="1">
    <citation type="submission" date="2022-10" db="EMBL/GenBank/DDBJ databases">
        <title>The complete genomes of actinobacterial strains from the NBC collection.</title>
        <authorList>
            <person name="Joergensen T.S."/>
            <person name="Alvarez Arevalo M."/>
            <person name="Sterndorff E.B."/>
            <person name="Faurdal D."/>
            <person name="Vuksanovic O."/>
            <person name="Mourched A.-S."/>
            <person name="Charusanti P."/>
            <person name="Shaw S."/>
            <person name="Blin K."/>
            <person name="Weber T."/>
        </authorList>
    </citation>
    <scope>NUCLEOTIDE SEQUENCE</scope>
    <source>
        <strain evidence="1">NBC_00049</strain>
    </source>
</reference>
<organism evidence="1">
    <name type="scientific">Streptomyces sp. NBC_00049</name>
    <dbReference type="NCBI Taxonomy" id="2903617"/>
    <lineage>
        <taxon>Bacteria</taxon>
        <taxon>Bacillati</taxon>
        <taxon>Actinomycetota</taxon>
        <taxon>Actinomycetes</taxon>
        <taxon>Kitasatosporales</taxon>
        <taxon>Streptomycetaceae</taxon>
        <taxon>Streptomyces</taxon>
    </lineage>
</organism>
<dbReference type="SUPFAM" id="SSF53474">
    <property type="entry name" value="alpha/beta-Hydrolases"/>
    <property type="match status" value="1"/>
</dbReference>
<evidence type="ECO:0000313" key="1">
    <source>
        <dbReference type="EMBL" id="WTU72521.1"/>
    </source>
</evidence>